<proteinExistence type="predicted"/>
<evidence type="ECO:0000313" key="1">
    <source>
        <dbReference type="EMBL" id="KHN84121.1"/>
    </source>
</evidence>
<dbReference type="Proteomes" id="UP000031036">
    <property type="component" value="Unassembled WGS sequence"/>
</dbReference>
<sequence>MSYIPLCDWYWPGGEERIRGSVSFEALVGNRCEQSLSNNAQLLNNNVVEHHLPLHFIRVIESVIVVFVLEHLFRTLARHLRDIKHTIKCYLVAYSITDELICYTVYGENVLCFISLNRIDILLQVCTLGRAHARIESCLCIANW</sequence>
<evidence type="ECO:0000313" key="2">
    <source>
        <dbReference type="Proteomes" id="UP000031036"/>
    </source>
</evidence>
<name>A0A0B2VKU4_TOXCA</name>
<feature type="non-terminal residue" evidence="1">
    <location>
        <position position="144"/>
    </location>
</feature>
<keyword evidence="2" id="KW-1185">Reference proteome</keyword>
<accession>A0A0B2VKU4</accession>
<gene>
    <name evidence="1" type="ORF">Tcan_01553</name>
</gene>
<reference evidence="1 2" key="1">
    <citation type="submission" date="2014-11" db="EMBL/GenBank/DDBJ databases">
        <title>Genetic blueprint of the zoonotic pathogen Toxocara canis.</title>
        <authorList>
            <person name="Zhu X.-Q."/>
            <person name="Korhonen P.K."/>
            <person name="Cai H."/>
            <person name="Young N.D."/>
            <person name="Nejsum P."/>
            <person name="von Samson-Himmelstjerna G."/>
            <person name="Boag P.R."/>
            <person name="Tan P."/>
            <person name="Li Q."/>
            <person name="Min J."/>
            <person name="Yang Y."/>
            <person name="Wang X."/>
            <person name="Fang X."/>
            <person name="Hall R.S."/>
            <person name="Hofmann A."/>
            <person name="Sternberg P.W."/>
            <person name="Jex A.R."/>
            <person name="Gasser R.B."/>
        </authorList>
    </citation>
    <scope>NUCLEOTIDE SEQUENCE [LARGE SCALE GENOMIC DNA]</scope>
    <source>
        <strain evidence="1">PN_DK_2014</strain>
    </source>
</reference>
<protein>
    <submittedName>
        <fullName evidence="1">Uncharacterized protein</fullName>
    </submittedName>
</protein>
<comment type="caution">
    <text evidence="1">The sequence shown here is derived from an EMBL/GenBank/DDBJ whole genome shotgun (WGS) entry which is preliminary data.</text>
</comment>
<dbReference type="AlphaFoldDB" id="A0A0B2VKU4"/>
<organism evidence="1 2">
    <name type="scientific">Toxocara canis</name>
    <name type="common">Canine roundworm</name>
    <dbReference type="NCBI Taxonomy" id="6265"/>
    <lineage>
        <taxon>Eukaryota</taxon>
        <taxon>Metazoa</taxon>
        <taxon>Ecdysozoa</taxon>
        <taxon>Nematoda</taxon>
        <taxon>Chromadorea</taxon>
        <taxon>Rhabditida</taxon>
        <taxon>Spirurina</taxon>
        <taxon>Ascaridomorpha</taxon>
        <taxon>Ascaridoidea</taxon>
        <taxon>Toxocaridae</taxon>
        <taxon>Toxocara</taxon>
    </lineage>
</organism>
<dbReference type="EMBL" id="JPKZ01001067">
    <property type="protein sequence ID" value="KHN84121.1"/>
    <property type="molecule type" value="Genomic_DNA"/>
</dbReference>